<dbReference type="Gene3D" id="1.10.443.10">
    <property type="entry name" value="Intergrase catalytic core"/>
    <property type="match status" value="1"/>
</dbReference>
<dbReference type="InterPro" id="IPR050090">
    <property type="entry name" value="Tyrosine_recombinase_XerCD"/>
</dbReference>
<dbReference type="Pfam" id="PF00589">
    <property type="entry name" value="Phage_integrase"/>
    <property type="match status" value="1"/>
</dbReference>
<dbReference type="SUPFAM" id="SSF56349">
    <property type="entry name" value="DNA breaking-rejoining enzymes"/>
    <property type="match status" value="1"/>
</dbReference>
<dbReference type="InterPro" id="IPR011010">
    <property type="entry name" value="DNA_brk_join_enz"/>
</dbReference>
<dbReference type="AlphaFoldDB" id="A0AAU7CNF5"/>
<comment type="similarity">
    <text evidence="1">Belongs to the 'phage' integrase family.</text>
</comment>
<dbReference type="GO" id="GO:0006310">
    <property type="term" value="P:DNA recombination"/>
    <property type="evidence" value="ECO:0007669"/>
    <property type="project" value="UniProtKB-KW"/>
</dbReference>
<accession>A0AAU7CNF5</accession>
<dbReference type="PANTHER" id="PTHR30349:SF64">
    <property type="entry name" value="PROPHAGE INTEGRASE INTD-RELATED"/>
    <property type="match status" value="1"/>
</dbReference>
<evidence type="ECO:0000256" key="2">
    <source>
        <dbReference type="ARBA" id="ARBA00023125"/>
    </source>
</evidence>
<reference evidence="5" key="1">
    <citation type="submission" date="2024-05" db="EMBL/GenBank/DDBJ databases">
        <title>Planctomycetes of the genus Singulisphaera possess chitinolytic capabilities.</title>
        <authorList>
            <person name="Ivanova A."/>
        </authorList>
    </citation>
    <scope>NUCLEOTIDE SEQUENCE</scope>
    <source>
        <strain evidence="5">Ch08T</strain>
    </source>
</reference>
<dbReference type="InterPro" id="IPR010998">
    <property type="entry name" value="Integrase_recombinase_N"/>
</dbReference>
<feature type="domain" description="Tyr recombinase" evidence="4">
    <location>
        <begin position="211"/>
        <end position="402"/>
    </location>
</feature>
<sequence>MANLGVKGGIYVARFRYQGKEYKKSLKTTSLVDAKAAMHAIEQTIHRLTTGMIQVADGVDPGDFVLSGGTARLPAAKRKEAPAVAALIDDYLAHQSHIASSYLATQTTHLRNFRKHLGVRVGLPCDRIVRRDLEQYLQARLKERTAETVGKERFTLVKLFEWAVAHEYIEASPAVALTTIKGDADKKAFRTVAEIDAILERGGLSETEAAELWDCLYLTPPEIGDLLVLVRTRASKDYAPLLHAIPAYTGMRRGEILRLRWSDVEIDQDSIIARSRKQSRQKSETARRIDLHPELKVLLLDWRGTRPRGQFVICEREADGPITEKTATRYFCQPLRGTPWCLSSKKRWFKVGFHTYRHSFASNLAARGVDQRIIDEWMGHQTESMRKRYRHLFPKERRSAMNSFSFTN</sequence>
<dbReference type="CDD" id="cd00796">
    <property type="entry name" value="INT_Rci_Hp1_C"/>
    <property type="match status" value="1"/>
</dbReference>
<name>A0AAU7CNF5_9BACT</name>
<keyword evidence="2" id="KW-0238">DNA-binding</keyword>
<dbReference type="PROSITE" id="PS51898">
    <property type="entry name" value="TYR_RECOMBINASE"/>
    <property type="match status" value="1"/>
</dbReference>
<dbReference type="GO" id="GO:0015074">
    <property type="term" value="P:DNA integration"/>
    <property type="evidence" value="ECO:0007669"/>
    <property type="project" value="InterPro"/>
</dbReference>
<evidence type="ECO:0000259" key="4">
    <source>
        <dbReference type="PROSITE" id="PS51898"/>
    </source>
</evidence>
<evidence type="ECO:0000313" key="5">
    <source>
        <dbReference type="EMBL" id="XBH06630.1"/>
    </source>
</evidence>
<evidence type="ECO:0000256" key="3">
    <source>
        <dbReference type="ARBA" id="ARBA00023172"/>
    </source>
</evidence>
<dbReference type="PANTHER" id="PTHR30349">
    <property type="entry name" value="PHAGE INTEGRASE-RELATED"/>
    <property type="match status" value="1"/>
</dbReference>
<keyword evidence="3" id="KW-0233">DNA recombination</keyword>
<protein>
    <submittedName>
        <fullName evidence="5">Site-specific integrase</fullName>
    </submittedName>
</protein>
<proteinExistence type="inferred from homology"/>
<organism evidence="5">
    <name type="scientific">Singulisphaera sp. Ch08</name>
    <dbReference type="NCBI Taxonomy" id="3120278"/>
    <lineage>
        <taxon>Bacteria</taxon>
        <taxon>Pseudomonadati</taxon>
        <taxon>Planctomycetota</taxon>
        <taxon>Planctomycetia</taxon>
        <taxon>Isosphaerales</taxon>
        <taxon>Isosphaeraceae</taxon>
        <taxon>Singulisphaera</taxon>
    </lineage>
</organism>
<dbReference type="RefSeq" id="WP_406699479.1">
    <property type="nucleotide sequence ID" value="NZ_CP155447.1"/>
</dbReference>
<gene>
    <name evidence="5" type="ORF">V5E97_11490</name>
</gene>
<dbReference type="InterPro" id="IPR013762">
    <property type="entry name" value="Integrase-like_cat_sf"/>
</dbReference>
<dbReference type="Gene3D" id="1.10.150.130">
    <property type="match status" value="1"/>
</dbReference>
<dbReference type="EMBL" id="CP155447">
    <property type="protein sequence ID" value="XBH06630.1"/>
    <property type="molecule type" value="Genomic_DNA"/>
</dbReference>
<evidence type="ECO:0000256" key="1">
    <source>
        <dbReference type="ARBA" id="ARBA00008857"/>
    </source>
</evidence>
<dbReference type="GO" id="GO:0003677">
    <property type="term" value="F:DNA binding"/>
    <property type="evidence" value="ECO:0007669"/>
    <property type="project" value="UniProtKB-KW"/>
</dbReference>
<dbReference type="InterPro" id="IPR002104">
    <property type="entry name" value="Integrase_catalytic"/>
</dbReference>